<dbReference type="AlphaFoldDB" id="D3VF69"/>
<dbReference type="GeneID" id="24904043"/>
<dbReference type="InterPro" id="IPR050739">
    <property type="entry name" value="MFP"/>
</dbReference>
<keyword evidence="2" id="KW-0472">Membrane</keyword>
<keyword evidence="1" id="KW-0175">Coiled coil</keyword>
<feature type="transmembrane region" description="Helical" evidence="2">
    <location>
        <begin position="36"/>
        <end position="57"/>
    </location>
</feature>
<evidence type="ECO:0000256" key="1">
    <source>
        <dbReference type="SAM" id="Coils"/>
    </source>
</evidence>
<gene>
    <name evidence="4" type="ordered locus">XNC1_4504</name>
</gene>
<protein>
    <submittedName>
        <fullName evidence="4">Colicin V secretion protein</fullName>
    </submittedName>
</protein>
<dbReference type="InterPro" id="IPR058982">
    <property type="entry name" value="Beta-barrel_AprE"/>
</dbReference>
<dbReference type="Pfam" id="PF26002">
    <property type="entry name" value="Beta-barrel_AprE"/>
    <property type="match status" value="1"/>
</dbReference>
<dbReference type="RefSeq" id="WP_013185694.1">
    <property type="nucleotide sequence ID" value="NC_014228.1"/>
</dbReference>
<dbReference type="PRINTS" id="PR01490">
    <property type="entry name" value="RTXTOXIND"/>
</dbReference>
<dbReference type="PANTHER" id="PTHR30386">
    <property type="entry name" value="MEMBRANE FUSION SUBUNIT OF EMRAB-TOLC MULTIDRUG EFFLUX PUMP"/>
    <property type="match status" value="1"/>
</dbReference>
<dbReference type="STRING" id="406817.XNC1_4504"/>
<proteinExistence type="predicted"/>
<dbReference type="PANTHER" id="PTHR30386:SF28">
    <property type="entry name" value="EXPORTED PROTEIN"/>
    <property type="match status" value="1"/>
</dbReference>
<name>D3VF69_XENNA</name>
<dbReference type="Proteomes" id="UP000008075">
    <property type="component" value="Chromosome"/>
</dbReference>
<accession>D3VF69</accession>
<feature type="domain" description="AprE-like beta-barrel" evidence="3">
    <location>
        <begin position="314"/>
        <end position="399"/>
    </location>
</feature>
<keyword evidence="2" id="KW-1133">Transmembrane helix</keyword>
<dbReference type="KEGG" id="xne:XNC1_4504"/>
<sequence>MSTETEKNDNSIFRAEALQHKREGWLGASRLHIPSALSICCLTILVIFFFIILIIAFGSYSERINVIGTVVYKPPAVSLIAQSSGIITHSLALEQTRVKRNESIFSISGDTQTNLGATNVETVELLNKQRNALSKKLDIAANESKANKIYLSEKIKNKQQEIESLQNLIETSEKQQAWFEKKSNLYANFKKKGIALDAEWINRKKDYYASTLSISSAKVKVIALLGELQDLKNDVSVIDRKLDKETASLTVEIADIAQKILITEKQKEYLIVAPFDGMITSVTAHIGERVTAGQQIAVLIPQGATEKVELFSPSDSLGEVTSGQQVRMRVSAYPYQWYGKIAGIIETISAAPVNVTSQMQMKGEEVKKGLFRIVVQPKLTGQQTNISLLPGMEVETEIYVKTRKLYEWLFIPIKGAYERATDSTE</sequence>
<dbReference type="eggNOG" id="COG0845">
    <property type="taxonomic scope" value="Bacteria"/>
</dbReference>
<feature type="coiled-coil region" evidence="1">
    <location>
        <begin position="123"/>
        <end position="175"/>
    </location>
</feature>
<organism evidence="4 5">
    <name type="scientific">Xenorhabdus nematophila (strain ATCC 19061 / DSM 3370 / CCUG 14189 / LMG 1036 / NCIMB 9965 / AN6)</name>
    <dbReference type="NCBI Taxonomy" id="406817"/>
    <lineage>
        <taxon>Bacteria</taxon>
        <taxon>Pseudomonadati</taxon>
        <taxon>Pseudomonadota</taxon>
        <taxon>Gammaproteobacteria</taxon>
        <taxon>Enterobacterales</taxon>
        <taxon>Morganellaceae</taxon>
        <taxon>Xenorhabdus</taxon>
    </lineage>
</organism>
<evidence type="ECO:0000313" key="4">
    <source>
        <dbReference type="EMBL" id="CBJ92526.1"/>
    </source>
</evidence>
<keyword evidence="2" id="KW-0812">Transmembrane</keyword>
<evidence type="ECO:0000259" key="3">
    <source>
        <dbReference type="Pfam" id="PF26002"/>
    </source>
</evidence>
<dbReference type="HOGENOM" id="CLU_023976_4_2_6"/>
<reference evidence="4 5" key="1">
    <citation type="journal article" date="2011" name="PLoS ONE">
        <title>The entomopathogenic bacterial endosymbionts xenorhabdus and photorhabdus: convergent lifestyles from divergent genomes.</title>
        <authorList>
            <person name="Chaston J.M."/>
            <person name="Suen G."/>
            <person name="Tucker S.L."/>
            <person name="Andersen A.W."/>
            <person name="Bhasin A."/>
            <person name="Bode E."/>
            <person name="Bode H.B."/>
            <person name="Brachmann A.O."/>
            <person name="Cowles C.E."/>
            <person name="Cowles K.N."/>
            <person name="Darby C."/>
            <person name="de Leon L."/>
            <person name="Drace K."/>
            <person name="Du Z."/>
            <person name="Givaudan A."/>
            <person name="Herbert Tran E.E."/>
            <person name="Jewell K.A."/>
            <person name="Knack J.J."/>
            <person name="Krasomil-Osterfeld K.C."/>
            <person name="Kukor R."/>
            <person name="Lanois A."/>
            <person name="Latreille P."/>
            <person name="Leimgruber N.K."/>
            <person name="Lipke C.M."/>
            <person name="Liu R."/>
            <person name="Lu X."/>
            <person name="Martens E.C."/>
            <person name="Marri P.R."/>
            <person name="Medigue C."/>
            <person name="Menard M.L."/>
            <person name="Miller N.M."/>
            <person name="Morales-Soto N."/>
            <person name="Norton S."/>
            <person name="Ogier J.C."/>
            <person name="Orchard S.S."/>
            <person name="Park D."/>
            <person name="Park Y."/>
            <person name="Qurollo B.A."/>
            <person name="Sugar D.R."/>
            <person name="Richards G.R."/>
            <person name="Rouy Z."/>
            <person name="Slominski B."/>
            <person name="Slominski K."/>
            <person name="Snyder H."/>
            <person name="Tjaden B.C."/>
            <person name="van der Hoeven R."/>
            <person name="Welch R.D."/>
            <person name="Wheeler C."/>
            <person name="Xiang B."/>
            <person name="Barbazuk B."/>
            <person name="Gaudriault S."/>
            <person name="Goodner B."/>
            <person name="Slater S.C."/>
            <person name="Forst S."/>
            <person name="Goldman B.S."/>
            <person name="Goodrich-Blair H."/>
        </authorList>
    </citation>
    <scope>NUCLEOTIDE SEQUENCE [LARGE SCALE GENOMIC DNA]</scope>
    <source>
        <strain evidence="5">ATCC 19061 / DSM 3370 / CCUG 14189 / LMG 1036 / NCIMB 9965 / AN6</strain>
    </source>
</reference>
<keyword evidence="5" id="KW-1185">Reference proteome</keyword>
<dbReference type="EMBL" id="FN667742">
    <property type="protein sequence ID" value="CBJ92526.1"/>
    <property type="molecule type" value="Genomic_DNA"/>
</dbReference>
<evidence type="ECO:0000256" key="2">
    <source>
        <dbReference type="SAM" id="Phobius"/>
    </source>
</evidence>
<dbReference type="Gene3D" id="2.40.50.100">
    <property type="match status" value="1"/>
</dbReference>
<evidence type="ECO:0000313" key="5">
    <source>
        <dbReference type="Proteomes" id="UP000008075"/>
    </source>
</evidence>